<evidence type="ECO:0000313" key="3">
    <source>
        <dbReference type="Proteomes" id="UP000054721"/>
    </source>
</evidence>
<dbReference type="Proteomes" id="UP000054721">
    <property type="component" value="Unassembled WGS sequence"/>
</dbReference>
<dbReference type="EMBL" id="JYDW01000099">
    <property type="protein sequence ID" value="KRZ56200.1"/>
    <property type="molecule type" value="Genomic_DNA"/>
</dbReference>
<evidence type="ECO:0000313" key="1">
    <source>
        <dbReference type="EMBL" id="KRZ56160.1"/>
    </source>
</evidence>
<reference evidence="1 3" key="1">
    <citation type="submission" date="2015-05" db="EMBL/GenBank/DDBJ databases">
        <title>Evolution of Trichinella species and genotypes.</title>
        <authorList>
            <person name="Korhonen P.K."/>
            <person name="Edoardo P."/>
            <person name="Giuseppe L.R."/>
            <person name="Gasser R.B."/>
        </authorList>
    </citation>
    <scope>NUCLEOTIDE SEQUENCE [LARGE SCALE GENOMIC DNA]</scope>
    <source>
        <strain evidence="1">ISS10</strain>
    </source>
</reference>
<dbReference type="EMBL" id="JYDW01000099">
    <property type="protein sequence ID" value="KRZ56160.1"/>
    <property type="molecule type" value="Genomic_DNA"/>
</dbReference>
<organism evidence="1 3">
    <name type="scientific">Trichinella nativa</name>
    <dbReference type="NCBI Taxonomy" id="6335"/>
    <lineage>
        <taxon>Eukaryota</taxon>
        <taxon>Metazoa</taxon>
        <taxon>Ecdysozoa</taxon>
        <taxon>Nematoda</taxon>
        <taxon>Enoplea</taxon>
        <taxon>Dorylaimia</taxon>
        <taxon>Trichinellida</taxon>
        <taxon>Trichinellidae</taxon>
        <taxon>Trichinella</taxon>
    </lineage>
</organism>
<dbReference type="OrthoDB" id="5931637at2759"/>
<accession>A0A0V1L9G6</accession>
<evidence type="ECO:0000313" key="2">
    <source>
        <dbReference type="EMBL" id="KRZ56200.1"/>
    </source>
</evidence>
<keyword evidence="3" id="KW-1185">Reference proteome</keyword>
<dbReference type="AlphaFoldDB" id="A0A0V1L9G6"/>
<gene>
    <name evidence="1" type="ORF">T02_14359</name>
    <name evidence="2" type="ORF">T02_7394</name>
</gene>
<name>A0A0V1L9G6_9BILA</name>
<proteinExistence type="predicted"/>
<protein>
    <submittedName>
        <fullName evidence="1">Uncharacterized protein</fullName>
    </submittedName>
</protein>
<comment type="caution">
    <text evidence="1">The sequence shown here is derived from an EMBL/GenBank/DDBJ whole genome shotgun (WGS) entry which is preliminary data.</text>
</comment>
<sequence>MKLSEQSQLASQPKFNHAISKVILQCHRCCGGGGGGAAAAAIDMLCSKLSLLDFSSTPCDHIAKARTKRLSVISSAVLPVTTTTTTTNYSISEILRFIIKIVHKQKVLRKF</sequence>